<dbReference type="AlphaFoldDB" id="A0A0P1AFJ9"/>
<reference evidence="2" key="1">
    <citation type="submission" date="2014-09" db="EMBL/GenBank/DDBJ databases">
        <authorList>
            <person name="Sharma Rahul"/>
            <person name="Thines Marco"/>
        </authorList>
    </citation>
    <scope>NUCLEOTIDE SEQUENCE [LARGE SCALE GENOMIC DNA]</scope>
</reference>
<evidence type="ECO:0000313" key="1">
    <source>
        <dbReference type="EMBL" id="CEG39364.1"/>
    </source>
</evidence>
<dbReference type="Proteomes" id="UP000054928">
    <property type="component" value="Unassembled WGS sequence"/>
</dbReference>
<dbReference type="RefSeq" id="XP_024575733.1">
    <property type="nucleotide sequence ID" value="XM_024724902.1"/>
</dbReference>
<dbReference type="EMBL" id="CCYD01000428">
    <property type="protein sequence ID" value="CEG39364.1"/>
    <property type="molecule type" value="Genomic_DNA"/>
</dbReference>
<protein>
    <submittedName>
        <fullName evidence="1">Uncharacterized protein</fullName>
    </submittedName>
</protein>
<dbReference type="OrthoDB" id="165506at2759"/>
<dbReference type="OMA" id="CCFALRY"/>
<accession>A0A0P1AFJ9</accession>
<dbReference type="GeneID" id="36404670"/>
<organism evidence="1 2">
    <name type="scientific">Plasmopara halstedii</name>
    <name type="common">Downy mildew of sunflower</name>
    <dbReference type="NCBI Taxonomy" id="4781"/>
    <lineage>
        <taxon>Eukaryota</taxon>
        <taxon>Sar</taxon>
        <taxon>Stramenopiles</taxon>
        <taxon>Oomycota</taxon>
        <taxon>Peronosporomycetes</taxon>
        <taxon>Peronosporales</taxon>
        <taxon>Peronosporaceae</taxon>
        <taxon>Plasmopara</taxon>
    </lineage>
</organism>
<evidence type="ECO:0000313" key="2">
    <source>
        <dbReference type="Proteomes" id="UP000054928"/>
    </source>
</evidence>
<keyword evidence="2" id="KW-1185">Reference proteome</keyword>
<proteinExistence type="predicted"/>
<sequence>MELLLCPVMTLDSDGMTFSRDFNKILLYGICRWEKYFPQRPRFQCCFALRYLAYAAVLCVEQNALQALELLIQPQFTPVSPLLVNTDVLRCFCYALELGSEIHAPAPETYRPVLMLLLYRFSELLLAHVDGTHDLDKSIDGTLRGHMEALRSSLLYEYVTNPRMHKQE</sequence>
<name>A0A0P1AFJ9_PLAHL</name>